<evidence type="ECO:0000256" key="1">
    <source>
        <dbReference type="SAM" id="MobiDB-lite"/>
    </source>
</evidence>
<accession>A0A7S7M8F2</accession>
<dbReference type="EMBL" id="CP063767">
    <property type="protein sequence ID" value="QOY60670.1"/>
    <property type="molecule type" value="Genomic_DNA"/>
</dbReference>
<feature type="transmembrane region" description="Helical" evidence="2">
    <location>
        <begin position="205"/>
        <end position="225"/>
    </location>
</feature>
<gene>
    <name evidence="3" type="ORF">INP52_00110</name>
</gene>
<keyword evidence="2" id="KW-1133">Transmembrane helix</keyword>
<dbReference type="Proteomes" id="UP000593735">
    <property type="component" value="Chromosome"/>
</dbReference>
<feature type="transmembrane region" description="Helical" evidence="2">
    <location>
        <begin position="138"/>
        <end position="160"/>
    </location>
</feature>
<feature type="region of interest" description="Disordered" evidence="1">
    <location>
        <begin position="1"/>
        <end position="33"/>
    </location>
</feature>
<dbReference type="KEGG" id="tio:INP52_00110"/>
<feature type="transmembrane region" description="Helical" evidence="2">
    <location>
        <begin position="48"/>
        <end position="78"/>
    </location>
</feature>
<evidence type="ECO:0000313" key="3">
    <source>
        <dbReference type="EMBL" id="QOY60670.1"/>
    </source>
</evidence>
<evidence type="ECO:0000313" key="4">
    <source>
        <dbReference type="Proteomes" id="UP000593735"/>
    </source>
</evidence>
<feature type="transmembrane region" description="Helical" evidence="2">
    <location>
        <begin position="112"/>
        <end position="131"/>
    </location>
</feature>
<keyword evidence="2" id="KW-0812">Transmembrane</keyword>
<keyword evidence="2" id="KW-0472">Membrane</keyword>
<name>A0A7S7M8F2_9ACTN</name>
<feature type="transmembrane region" description="Helical" evidence="2">
    <location>
        <begin position="276"/>
        <end position="299"/>
    </location>
</feature>
<sequence length="357" mass="37019">MSVCPHKDCPPVPNGAKGVQDQGSPSNTGNIVPFGAPVREKRPALPSFVGLLLCALGGAVSSSTFSVVSTALVGYGFAGASARGGLRDKGVAALVTLVPALALSLPQGVASAVGAVIVCLAALAVAGLLMGKRMTPGVACLAVAILAGCHLGLDALAALAQATTLTDSVKELLDAYEQQLVAASSDVAFQIRAVRALLDLLWPTTYVIAALGEFLFARLGVWLAAEHEEALALKMPRFVDYDLPLWVVALLVADVAALAVELSAPTLLPQGVLMVAANLVMALRFAFAAQGIAVLVWFIRDKHLSNLTALLLGALALYLEMQFVVLTIAGLVDVWANFRHLQRGKKADDVPGTAEQD</sequence>
<organism evidence="3 4">
    <name type="scientific">Thermophilibacter immobilis</name>
    <dbReference type="NCBI Taxonomy" id="2779519"/>
    <lineage>
        <taxon>Bacteria</taxon>
        <taxon>Bacillati</taxon>
        <taxon>Actinomycetota</taxon>
        <taxon>Coriobacteriia</taxon>
        <taxon>Coriobacteriales</taxon>
        <taxon>Atopobiaceae</taxon>
        <taxon>Thermophilibacter</taxon>
    </lineage>
</organism>
<reference evidence="3 4" key="1">
    <citation type="submission" date="2020-10" db="EMBL/GenBank/DDBJ databases">
        <title>Olsenella immobilis sp.nov., isolated from the mud in a fermentation cellar used for the production of Chinese strong-flavoured liquor.</title>
        <authorList>
            <person name="Lu L."/>
        </authorList>
    </citation>
    <scope>NUCLEOTIDE SEQUENCE [LARGE SCALE GENOMIC DNA]</scope>
    <source>
        <strain evidence="3 4">LZLJ-2</strain>
    </source>
</reference>
<proteinExistence type="predicted"/>
<feature type="compositionally biased region" description="Polar residues" evidence="1">
    <location>
        <begin position="21"/>
        <end position="30"/>
    </location>
</feature>
<dbReference type="AlphaFoldDB" id="A0A7S7M8F2"/>
<feature type="transmembrane region" description="Helical" evidence="2">
    <location>
        <begin position="245"/>
        <end position="264"/>
    </location>
</feature>
<protein>
    <submittedName>
        <fullName evidence="3">DUF2232 domain-containing protein</fullName>
    </submittedName>
</protein>
<dbReference type="RefSeq" id="WP_194371340.1">
    <property type="nucleotide sequence ID" value="NZ_CP063767.1"/>
</dbReference>
<keyword evidence="4" id="KW-1185">Reference proteome</keyword>
<evidence type="ECO:0000256" key="2">
    <source>
        <dbReference type="SAM" id="Phobius"/>
    </source>
</evidence>
<feature type="transmembrane region" description="Helical" evidence="2">
    <location>
        <begin position="311"/>
        <end position="336"/>
    </location>
</feature>